<evidence type="ECO:0000256" key="2">
    <source>
        <dbReference type="ARBA" id="ARBA00022491"/>
    </source>
</evidence>
<dbReference type="RefSeq" id="XP_024082166.1">
    <property type="nucleotide sequence ID" value="XM_024226398.1"/>
</dbReference>
<feature type="DNA-binding region" description="Fork-head" evidence="10">
    <location>
        <begin position="349"/>
        <end position="422"/>
    </location>
</feature>
<evidence type="ECO:0000256" key="4">
    <source>
        <dbReference type="ARBA" id="ARBA00022771"/>
    </source>
</evidence>
<dbReference type="Pfam" id="PF00250">
    <property type="entry name" value="Forkhead"/>
    <property type="match status" value="1"/>
</dbReference>
<dbReference type="InterPro" id="IPR050998">
    <property type="entry name" value="FOXP"/>
</dbReference>
<dbReference type="GO" id="GO:0005634">
    <property type="term" value="C:nucleus"/>
    <property type="evidence" value="ECO:0007669"/>
    <property type="project" value="UniProtKB-SubCell"/>
</dbReference>
<dbReference type="GO" id="GO:0008270">
    <property type="term" value="F:zinc ion binding"/>
    <property type="evidence" value="ECO:0007669"/>
    <property type="project" value="UniProtKB-KW"/>
</dbReference>
<feature type="compositionally biased region" description="Basic and acidic residues" evidence="11">
    <location>
        <begin position="111"/>
        <end position="132"/>
    </location>
</feature>
<dbReference type="OrthoDB" id="5830876at2759"/>
<organism evidence="13 14">
    <name type="scientific">Cimex lectularius</name>
    <name type="common">Bed bug</name>
    <name type="synonym">Acanthia lectularia</name>
    <dbReference type="NCBI Taxonomy" id="79782"/>
    <lineage>
        <taxon>Eukaryota</taxon>
        <taxon>Metazoa</taxon>
        <taxon>Ecdysozoa</taxon>
        <taxon>Arthropoda</taxon>
        <taxon>Hexapoda</taxon>
        <taxon>Insecta</taxon>
        <taxon>Pterygota</taxon>
        <taxon>Neoptera</taxon>
        <taxon>Paraneoptera</taxon>
        <taxon>Hemiptera</taxon>
        <taxon>Heteroptera</taxon>
        <taxon>Panheteroptera</taxon>
        <taxon>Cimicomorpha</taxon>
        <taxon>Cimicidae</taxon>
        <taxon>Cimex</taxon>
    </lineage>
</organism>
<keyword evidence="6" id="KW-0805">Transcription regulation</keyword>
<feature type="compositionally biased region" description="Polar residues" evidence="11">
    <location>
        <begin position="235"/>
        <end position="278"/>
    </location>
</feature>
<dbReference type="InterPro" id="IPR047412">
    <property type="entry name" value="FH_FOXP1_P2"/>
</dbReference>
<dbReference type="EnsemblMetazoa" id="XM_024226398.1">
    <property type="protein sequence ID" value="XP_024082166.1"/>
    <property type="gene ID" value="LOC106669983"/>
</dbReference>
<evidence type="ECO:0000313" key="14">
    <source>
        <dbReference type="Proteomes" id="UP000494040"/>
    </source>
</evidence>
<evidence type="ECO:0000256" key="1">
    <source>
        <dbReference type="ARBA" id="ARBA00004123"/>
    </source>
</evidence>
<dbReference type="FunFam" id="1.10.10.10:FF:000010">
    <property type="entry name" value="Forkhead box P2 isoform B"/>
    <property type="match status" value="1"/>
</dbReference>
<evidence type="ECO:0000256" key="5">
    <source>
        <dbReference type="ARBA" id="ARBA00022833"/>
    </source>
</evidence>
<dbReference type="InterPro" id="IPR030456">
    <property type="entry name" value="TF_fork_head_CS_2"/>
</dbReference>
<dbReference type="PROSITE" id="PS00658">
    <property type="entry name" value="FORK_HEAD_2"/>
    <property type="match status" value="1"/>
</dbReference>
<accession>A0A8I6SJ90</accession>
<keyword evidence="2" id="KW-0678">Repressor</keyword>
<keyword evidence="14" id="KW-1185">Reference proteome</keyword>
<keyword evidence="7 10" id="KW-0238">DNA-binding</keyword>
<keyword evidence="8" id="KW-0804">Transcription</keyword>
<dbReference type="GO" id="GO:0000981">
    <property type="term" value="F:DNA-binding transcription factor activity, RNA polymerase II-specific"/>
    <property type="evidence" value="ECO:0007669"/>
    <property type="project" value="TreeGrafter"/>
</dbReference>
<feature type="compositionally biased region" description="Low complexity" evidence="11">
    <location>
        <begin position="279"/>
        <end position="295"/>
    </location>
</feature>
<evidence type="ECO:0000256" key="11">
    <source>
        <dbReference type="SAM" id="MobiDB-lite"/>
    </source>
</evidence>
<evidence type="ECO:0000313" key="13">
    <source>
        <dbReference type="EnsemblMetazoa" id="XP_024082166.1"/>
    </source>
</evidence>
<dbReference type="Gene3D" id="1.10.10.10">
    <property type="entry name" value="Winged helix-like DNA-binding domain superfamily/Winged helix DNA-binding domain"/>
    <property type="match status" value="1"/>
</dbReference>
<evidence type="ECO:0000259" key="12">
    <source>
        <dbReference type="PROSITE" id="PS50039"/>
    </source>
</evidence>
<dbReference type="CDD" id="cd20065">
    <property type="entry name" value="FH_FOXP2"/>
    <property type="match status" value="1"/>
</dbReference>
<dbReference type="PANTHER" id="PTHR45796:SF4">
    <property type="entry name" value="FORKHEAD BOX P, ISOFORM C"/>
    <property type="match status" value="1"/>
</dbReference>
<protein>
    <recommendedName>
        <fullName evidence="12">Fork-head domain-containing protein</fullName>
    </recommendedName>
</protein>
<evidence type="ECO:0000256" key="8">
    <source>
        <dbReference type="ARBA" id="ARBA00023163"/>
    </source>
</evidence>
<sequence>MFAKFNTQIKDKFGEWLFSTSPELLQVLSSYQKADNLEDIYKKEVEPVQQQSRPVETLDKSKYVEPFQQMVVHQQQIVHQIQMSQRQYALQQGTSQEAQPNSSSKPSGHPQEIEDHSGQKQSTEEGESRISNEKQSSLSLPVIRRDCLNGNLVGMENKTDKVQLLFGHGVCKWPGCDTLCEDMKSFLKHLNKEHTLDDRSTAQARVQMQVVSQLELQLQKERDRLQAMMIHLHMSKQQNSTEPEPNNSDASNAIRSSCLPKSSSPAFVSQTSNPVVTTSQLQLSSLGSNRGSGLSPMRPPTPSSTKRRVCDKSSVSLTGGLPYMLERAGLDVQQELERNKEFYKNADVRPPFTYASLIRQSIIESPDKQLTLNEIYNWFQNTFCYFRRNAATWKNAVRHNLSLHKCFMRVENIKGAVWTVDEVEFHKRRPQRCISGTQSAPISLCTSVSCGMKMISVHSGWWMMLNLSRGGTCHVGGLGSMILHSAQHHLSCKALLQLSIRLLFCLPCHWLQNFSSLDVPCIKSGFFPHKWYKNLFSFKMALFLENADEDSELIWPKIYKTNFYCNKLSKRRHLENGSIFKYHKGQSVAMTTHRWKVLEPDVLLNRFVPVEKHQNLHEILNNYQNQWS</sequence>
<evidence type="ECO:0000256" key="3">
    <source>
        <dbReference type="ARBA" id="ARBA00022723"/>
    </source>
</evidence>
<dbReference type="Proteomes" id="UP000494040">
    <property type="component" value="Unassembled WGS sequence"/>
</dbReference>
<name>A0A8I6SJ90_CIMLE</name>
<dbReference type="Gene3D" id="1.20.5.340">
    <property type="match status" value="1"/>
</dbReference>
<dbReference type="PANTHER" id="PTHR45796">
    <property type="entry name" value="FORKHEAD BOX P, ISOFORM C"/>
    <property type="match status" value="1"/>
</dbReference>
<dbReference type="InterPro" id="IPR032354">
    <property type="entry name" value="FOXP-CC"/>
</dbReference>
<dbReference type="GO" id="GO:0000978">
    <property type="term" value="F:RNA polymerase II cis-regulatory region sequence-specific DNA binding"/>
    <property type="evidence" value="ECO:0007669"/>
    <property type="project" value="TreeGrafter"/>
</dbReference>
<dbReference type="PRINTS" id="PR00053">
    <property type="entry name" value="FORKHEAD"/>
</dbReference>
<dbReference type="InterPro" id="IPR036388">
    <property type="entry name" value="WH-like_DNA-bd_sf"/>
</dbReference>
<dbReference type="InterPro" id="IPR001766">
    <property type="entry name" value="Fork_head_dom"/>
</dbReference>
<evidence type="ECO:0000256" key="7">
    <source>
        <dbReference type="ARBA" id="ARBA00023125"/>
    </source>
</evidence>
<feature type="compositionally biased region" description="Polar residues" evidence="11">
    <location>
        <begin position="88"/>
        <end position="106"/>
    </location>
</feature>
<proteinExistence type="predicted"/>
<reference evidence="13" key="1">
    <citation type="submission" date="2022-01" db="UniProtKB">
        <authorList>
            <consortium name="EnsemblMetazoa"/>
        </authorList>
    </citation>
    <scope>IDENTIFICATION</scope>
</reference>
<dbReference type="SUPFAM" id="SSF46785">
    <property type="entry name" value="Winged helix' DNA-binding domain"/>
    <property type="match status" value="1"/>
</dbReference>
<feature type="domain" description="Fork-head" evidence="12">
    <location>
        <begin position="349"/>
        <end position="422"/>
    </location>
</feature>
<evidence type="ECO:0000256" key="6">
    <source>
        <dbReference type="ARBA" id="ARBA00023015"/>
    </source>
</evidence>
<feature type="region of interest" description="Disordered" evidence="11">
    <location>
        <begin position="235"/>
        <end position="310"/>
    </location>
</feature>
<evidence type="ECO:0000256" key="10">
    <source>
        <dbReference type="PROSITE-ProRule" id="PRU00089"/>
    </source>
</evidence>
<keyword evidence="3" id="KW-0479">Metal-binding</keyword>
<feature type="region of interest" description="Disordered" evidence="11">
    <location>
        <begin position="88"/>
        <end position="136"/>
    </location>
</feature>
<keyword evidence="4" id="KW-0863">Zinc-finger</keyword>
<dbReference type="FunFam" id="1.20.5.340:FF:000005">
    <property type="entry name" value="Forkhead box P1, isoform CRA_f"/>
    <property type="match status" value="1"/>
</dbReference>
<dbReference type="Pfam" id="PF16159">
    <property type="entry name" value="FOXP-CC"/>
    <property type="match status" value="1"/>
</dbReference>
<dbReference type="GeneID" id="106669983"/>
<dbReference type="SMART" id="SM00339">
    <property type="entry name" value="FH"/>
    <property type="match status" value="1"/>
</dbReference>
<evidence type="ECO:0000256" key="9">
    <source>
        <dbReference type="ARBA" id="ARBA00023242"/>
    </source>
</evidence>
<comment type="subcellular location">
    <subcellularLocation>
        <location evidence="1 10">Nucleus</location>
    </subcellularLocation>
</comment>
<dbReference type="AlphaFoldDB" id="A0A8I6SJ90"/>
<dbReference type="CTD" id="41182"/>
<keyword evidence="9 10" id="KW-0539">Nucleus</keyword>
<dbReference type="InterPro" id="IPR036390">
    <property type="entry name" value="WH_DNA-bd_sf"/>
</dbReference>
<dbReference type="PROSITE" id="PS50039">
    <property type="entry name" value="FORK_HEAD_3"/>
    <property type="match status" value="1"/>
</dbReference>
<keyword evidence="5" id="KW-0862">Zinc</keyword>